<accession>A0A556R7E1</accession>
<dbReference type="AlphaFoldDB" id="A0A556R7E1"/>
<gene>
    <name evidence="1" type="ORF">FPK29_08370</name>
</gene>
<protein>
    <submittedName>
        <fullName evidence="1">Uncharacterized protein</fullName>
    </submittedName>
</protein>
<comment type="caution">
    <text evidence="1">The sequence shown here is derived from an EMBL/GenBank/DDBJ whole genome shotgun (WGS) entry which is preliminary data.</text>
</comment>
<dbReference type="Proteomes" id="UP000317536">
    <property type="component" value="Unassembled WGS sequence"/>
</dbReference>
<name>A0A556R7E1_9BIFI</name>
<evidence type="ECO:0000313" key="2">
    <source>
        <dbReference type="Proteomes" id="UP000317536"/>
    </source>
</evidence>
<reference evidence="1 2" key="1">
    <citation type="submission" date="2019-07" db="EMBL/GenBank/DDBJ databases">
        <title>Bifidobacterium asteroides genomes.</title>
        <authorList>
            <person name="Zheng H."/>
        </authorList>
    </citation>
    <scope>NUCLEOTIDE SEQUENCE [LARGE SCALE GENOMIC DNA]</scope>
    <source>
        <strain evidence="1 2">W8111</strain>
    </source>
</reference>
<sequence length="118" mass="13745">METITSTMEQVNQMLLTSLQRLEDSGNRQSEASRKVILFGYKAFEENVEQTASRHETQLRKMHDEQRYVNDRLLRLQSKQNSGLDSLAHDVTRHLDEALVSLDRQASEQIRRMSNRLG</sequence>
<organism evidence="1 2">
    <name type="scientific">Bifidobacterium asteroides</name>
    <dbReference type="NCBI Taxonomy" id="1684"/>
    <lineage>
        <taxon>Bacteria</taxon>
        <taxon>Bacillati</taxon>
        <taxon>Actinomycetota</taxon>
        <taxon>Actinomycetes</taxon>
        <taxon>Bifidobacteriales</taxon>
        <taxon>Bifidobacteriaceae</taxon>
        <taxon>Bifidobacterium</taxon>
    </lineage>
</organism>
<dbReference type="EMBL" id="VMHJ01000005">
    <property type="protein sequence ID" value="TSJ84801.1"/>
    <property type="molecule type" value="Genomic_DNA"/>
</dbReference>
<evidence type="ECO:0000313" key="1">
    <source>
        <dbReference type="EMBL" id="TSJ84801.1"/>
    </source>
</evidence>
<dbReference type="RefSeq" id="WP_033511708.1">
    <property type="nucleotide sequence ID" value="NZ_CP017696.1"/>
</dbReference>
<proteinExistence type="predicted"/>